<accession>A0A3B0TRB7</accession>
<evidence type="ECO:0008006" key="2">
    <source>
        <dbReference type="Google" id="ProtNLM"/>
    </source>
</evidence>
<gene>
    <name evidence="1" type="ORF">MNBD_BACTEROID05-618</name>
</gene>
<reference evidence="1" key="1">
    <citation type="submission" date="2018-06" db="EMBL/GenBank/DDBJ databases">
        <authorList>
            <person name="Zhirakovskaya E."/>
        </authorList>
    </citation>
    <scope>NUCLEOTIDE SEQUENCE</scope>
</reference>
<protein>
    <recommendedName>
        <fullName evidence="2">Histidine kinase/HSP90-like ATPase domain-containing protein</fullName>
    </recommendedName>
</protein>
<feature type="non-terminal residue" evidence="1">
    <location>
        <position position="1"/>
    </location>
</feature>
<sequence>GRIWVESEEGEGSTFFFTILKADRHRCVGESLIKEVKRENYG</sequence>
<dbReference type="EMBL" id="UOEN01000236">
    <property type="protein sequence ID" value="VAW14759.1"/>
    <property type="molecule type" value="Genomic_DNA"/>
</dbReference>
<dbReference type="AlphaFoldDB" id="A0A3B0TRB7"/>
<proteinExistence type="predicted"/>
<organism evidence="1">
    <name type="scientific">hydrothermal vent metagenome</name>
    <dbReference type="NCBI Taxonomy" id="652676"/>
    <lineage>
        <taxon>unclassified sequences</taxon>
        <taxon>metagenomes</taxon>
        <taxon>ecological metagenomes</taxon>
    </lineage>
</organism>
<evidence type="ECO:0000313" key="1">
    <source>
        <dbReference type="EMBL" id="VAW14759.1"/>
    </source>
</evidence>
<name>A0A3B0TRB7_9ZZZZ</name>